<comment type="function">
    <text evidence="10">Cell wall formation. Catalyzes the transfer of a GlcNAc subunit on undecaprenyl-pyrophosphoryl-MurNAc-pentapeptide (lipid intermediate I) to form undecaprenyl-pyrophosphoryl-MurNAc-(pentapeptide)GlcNAc (lipid intermediate II).</text>
</comment>
<comment type="similarity">
    <text evidence="10">Belongs to the glycosyltransferase 28 family. MurG subfamily.</text>
</comment>
<keyword evidence="7 10" id="KW-0472">Membrane</keyword>
<dbReference type="Pfam" id="PF03033">
    <property type="entry name" value="Glyco_transf_28"/>
    <property type="match status" value="1"/>
</dbReference>
<comment type="caution">
    <text evidence="13">The sequence shown here is derived from an EMBL/GenBank/DDBJ whole genome shotgun (WGS) entry which is preliminary data.</text>
</comment>
<dbReference type="Proteomes" id="UP001597525">
    <property type="component" value="Unassembled WGS sequence"/>
</dbReference>
<comment type="pathway">
    <text evidence="10">Cell wall biogenesis; peptidoglycan biosynthesis.</text>
</comment>
<feature type="binding site" evidence="10">
    <location>
        <begin position="12"/>
        <end position="14"/>
    </location>
    <ligand>
        <name>UDP-N-acetyl-alpha-D-glucosamine</name>
        <dbReference type="ChEBI" id="CHEBI:57705"/>
    </ligand>
</feature>
<keyword evidence="3 10" id="KW-0328">Glycosyltransferase</keyword>
<dbReference type="InterPro" id="IPR007235">
    <property type="entry name" value="Glyco_trans_28_C"/>
</dbReference>
<evidence type="ECO:0000259" key="12">
    <source>
        <dbReference type="Pfam" id="PF04101"/>
    </source>
</evidence>
<feature type="binding site" evidence="10">
    <location>
        <position position="298"/>
    </location>
    <ligand>
        <name>UDP-N-acetyl-alpha-D-glucosamine</name>
        <dbReference type="ChEBI" id="CHEBI:57705"/>
    </ligand>
</feature>
<evidence type="ECO:0000256" key="1">
    <source>
        <dbReference type="ARBA" id="ARBA00022475"/>
    </source>
</evidence>
<dbReference type="NCBIfam" id="TIGR01133">
    <property type="entry name" value="murG"/>
    <property type="match status" value="1"/>
</dbReference>
<organism evidence="13 14">
    <name type="scientific">Sphingobacterium bambusae</name>
    <dbReference type="NCBI Taxonomy" id="662858"/>
    <lineage>
        <taxon>Bacteria</taxon>
        <taxon>Pseudomonadati</taxon>
        <taxon>Bacteroidota</taxon>
        <taxon>Sphingobacteriia</taxon>
        <taxon>Sphingobacteriales</taxon>
        <taxon>Sphingobacteriaceae</taxon>
        <taxon>Sphingobacterium</taxon>
    </lineage>
</organism>
<dbReference type="EC" id="2.4.1.227" evidence="10"/>
<evidence type="ECO:0000256" key="5">
    <source>
        <dbReference type="ARBA" id="ARBA00022960"/>
    </source>
</evidence>
<sequence>MAHKVIISGGGTGGHIFPAIAIANALKRLQPDVEILFVGANGRMEMERVPAAGYEIVGLDIQGIDRKSLVKNLGLPFKMLDSLLKARRLIKSFKADVAVGVGGYASGPLLMMANALGLPTLIQEQNSYAGVTNKRLGRKASKICVAYEGMDKFFPAQKILLTGNPIRRSSVQIEGREREGLASFGLQEGKKTLLVTGGSLGAKTLNDCVLAGLDSFVEQDIQVIWQCGSYYYEALKNTLVDRLPANVVLLPFLQRMDYAYAAADFVVSRAGAGTISELCAVGKPVILVPSPNVAEDHQTKNAKALVSKDAAILVSDISARTNLVDTIISLANDEAKCFELSEQISKLAMLDADETIAKEVLKLIR</sequence>
<evidence type="ECO:0000256" key="4">
    <source>
        <dbReference type="ARBA" id="ARBA00022679"/>
    </source>
</evidence>
<keyword evidence="4 10" id="KW-0808">Transferase</keyword>
<evidence type="ECO:0000256" key="9">
    <source>
        <dbReference type="ARBA" id="ARBA00023316"/>
    </source>
</evidence>
<keyword evidence="5 10" id="KW-0133">Cell shape</keyword>
<dbReference type="CDD" id="cd03785">
    <property type="entry name" value="GT28_MurG"/>
    <property type="match status" value="1"/>
</dbReference>
<dbReference type="EMBL" id="JBHUPB010000008">
    <property type="protein sequence ID" value="MFD2968329.1"/>
    <property type="molecule type" value="Genomic_DNA"/>
</dbReference>
<reference evidence="14" key="1">
    <citation type="journal article" date="2019" name="Int. J. Syst. Evol. Microbiol.">
        <title>The Global Catalogue of Microorganisms (GCM) 10K type strain sequencing project: providing services to taxonomists for standard genome sequencing and annotation.</title>
        <authorList>
            <consortium name="The Broad Institute Genomics Platform"/>
            <consortium name="The Broad Institute Genome Sequencing Center for Infectious Disease"/>
            <person name="Wu L."/>
            <person name="Ma J."/>
        </authorList>
    </citation>
    <scope>NUCLEOTIDE SEQUENCE [LARGE SCALE GENOMIC DNA]</scope>
    <source>
        <strain evidence="14">KCTC 22814</strain>
    </source>
</reference>
<dbReference type="RefSeq" id="WP_320185684.1">
    <property type="nucleotide sequence ID" value="NZ_CP138332.1"/>
</dbReference>
<dbReference type="Pfam" id="PF04101">
    <property type="entry name" value="Glyco_tran_28_C"/>
    <property type="match status" value="1"/>
</dbReference>
<dbReference type="SUPFAM" id="SSF53756">
    <property type="entry name" value="UDP-Glycosyltransferase/glycogen phosphorylase"/>
    <property type="match status" value="1"/>
</dbReference>
<keyword evidence="1 10" id="KW-1003">Cell membrane</keyword>
<keyword evidence="2 10" id="KW-0132">Cell division</keyword>
<gene>
    <name evidence="10 13" type="primary">murG</name>
    <name evidence="13" type="ORF">ACFS7Y_13095</name>
</gene>
<comment type="subcellular location">
    <subcellularLocation>
        <location evidence="10">Cell membrane</location>
        <topology evidence="10">Peripheral membrane protein</topology>
        <orientation evidence="10">Cytoplasmic side</orientation>
    </subcellularLocation>
</comment>
<keyword evidence="8 10" id="KW-0131">Cell cycle</keyword>
<evidence type="ECO:0000256" key="8">
    <source>
        <dbReference type="ARBA" id="ARBA00023306"/>
    </source>
</evidence>
<name>A0ABW6BIM2_9SPHI</name>
<feature type="binding site" evidence="10">
    <location>
        <position position="167"/>
    </location>
    <ligand>
        <name>UDP-N-acetyl-alpha-D-glucosamine</name>
        <dbReference type="ChEBI" id="CHEBI:57705"/>
    </ligand>
</feature>
<evidence type="ECO:0000256" key="10">
    <source>
        <dbReference type="HAMAP-Rule" id="MF_00033"/>
    </source>
</evidence>
<evidence type="ECO:0000256" key="3">
    <source>
        <dbReference type="ARBA" id="ARBA00022676"/>
    </source>
</evidence>
<dbReference type="InterPro" id="IPR006009">
    <property type="entry name" value="GlcNAc_MurG"/>
</dbReference>
<comment type="caution">
    <text evidence="10">Lacks conserved residue(s) required for the propagation of feature annotation.</text>
</comment>
<keyword evidence="9 10" id="KW-0961">Cell wall biogenesis/degradation</keyword>
<dbReference type="Gene3D" id="3.40.50.2000">
    <property type="entry name" value="Glycogen Phosphorylase B"/>
    <property type="match status" value="2"/>
</dbReference>
<dbReference type="PANTHER" id="PTHR21015:SF22">
    <property type="entry name" value="GLYCOSYLTRANSFERASE"/>
    <property type="match status" value="1"/>
</dbReference>
<protein>
    <recommendedName>
        <fullName evidence="10">UDP-N-acetylglucosamine--N-acetylmuramyl-(pentapeptide) pyrophosphoryl-undecaprenol N-acetylglucosamine transferase</fullName>
        <ecNumber evidence="10">2.4.1.227</ecNumber>
    </recommendedName>
    <alternativeName>
        <fullName evidence="10">Undecaprenyl-PP-MurNAc-pentapeptide-UDPGlcNAc GlcNAc transferase</fullName>
    </alternativeName>
</protein>
<proteinExistence type="inferred from homology"/>
<evidence type="ECO:0000256" key="7">
    <source>
        <dbReference type="ARBA" id="ARBA00023136"/>
    </source>
</evidence>
<accession>A0ABW6BIM2</accession>
<dbReference type="PANTHER" id="PTHR21015">
    <property type="entry name" value="UDP-N-ACETYLGLUCOSAMINE--N-ACETYLMURAMYL-(PENTAPEPTIDE) PYROPHOSPHORYL-UNDECAPRENOL N-ACETYLGLUCOSAMINE TRANSFERASE 1"/>
    <property type="match status" value="1"/>
</dbReference>
<dbReference type="GO" id="GO:0016757">
    <property type="term" value="F:glycosyltransferase activity"/>
    <property type="evidence" value="ECO:0007669"/>
    <property type="project" value="UniProtKB-KW"/>
</dbReference>
<comment type="catalytic activity">
    <reaction evidence="10">
        <text>di-trans,octa-cis-undecaprenyl diphospho-N-acetyl-alpha-D-muramoyl-L-alanyl-D-glutamyl-meso-2,6-diaminopimeloyl-D-alanyl-D-alanine + UDP-N-acetyl-alpha-D-glucosamine = di-trans,octa-cis-undecaprenyl diphospho-[N-acetyl-alpha-D-glucosaminyl-(1-&gt;4)]-N-acetyl-alpha-D-muramoyl-L-alanyl-D-glutamyl-meso-2,6-diaminopimeloyl-D-alanyl-D-alanine + UDP + H(+)</text>
        <dbReference type="Rhea" id="RHEA:31227"/>
        <dbReference type="ChEBI" id="CHEBI:15378"/>
        <dbReference type="ChEBI" id="CHEBI:57705"/>
        <dbReference type="ChEBI" id="CHEBI:58223"/>
        <dbReference type="ChEBI" id="CHEBI:61387"/>
        <dbReference type="ChEBI" id="CHEBI:61388"/>
        <dbReference type="EC" id="2.4.1.227"/>
    </reaction>
</comment>
<evidence type="ECO:0000313" key="13">
    <source>
        <dbReference type="EMBL" id="MFD2968329.1"/>
    </source>
</evidence>
<evidence type="ECO:0000313" key="14">
    <source>
        <dbReference type="Proteomes" id="UP001597525"/>
    </source>
</evidence>
<dbReference type="InterPro" id="IPR004276">
    <property type="entry name" value="GlycoTrans_28_N"/>
</dbReference>
<feature type="binding site" evidence="10">
    <location>
        <position position="126"/>
    </location>
    <ligand>
        <name>UDP-N-acetyl-alpha-D-glucosamine</name>
        <dbReference type="ChEBI" id="CHEBI:57705"/>
    </ligand>
</feature>
<feature type="domain" description="Glycosyltransferase family 28 N-terminal" evidence="11">
    <location>
        <begin position="5"/>
        <end position="143"/>
    </location>
</feature>
<evidence type="ECO:0000256" key="2">
    <source>
        <dbReference type="ARBA" id="ARBA00022618"/>
    </source>
</evidence>
<keyword evidence="6 10" id="KW-0573">Peptidoglycan synthesis</keyword>
<evidence type="ECO:0000256" key="6">
    <source>
        <dbReference type="ARBA" id="ARBA00022984"/>
    </source>
</evidence>
<dbReference type="HAMAP" id="MF_00033">
    <property type="entry name" value="MurG"/>
    <property type="match status" value="1"/>
</dbReference>
<feature type="domain" description="Glycosyl transferase family 28 C-terminal" evidence="12">
    <location>
        <begin position="192"/>
        <end position="353"/>
    </location>
</feature>
<keyword evidence="14" id="KW-1185">Reference proteome</keyword>
<feature type="binding site" evidence="10">
    <location>
        <position position="199"/>
    </location>
    <ligand>
        <name>UDP-N-acetyl-alpha-D-glucosamine</name>
        <dbReference type="ChEBI" id="CHEBI:57705"/>
    </ligand>
</feature>
<evidence type="ECO:0000259" key="11">
    <source>
        <dbReference type="Pfam" id="PF03033"/>
    </source>
</evidence>